<accession>A0A7J7WDT5</accession>
<name>A0A7J7WDT5_PIPKU</name>
<evidence type="ECO:0000313" key="2">
    <source>
        <dbReference type="Proteomes" id="UP000558488"/>
    </source>
</evidence>
<protein>
    <submittedName>
        <fullName evidence="1">Uncharacterized protein</fullName>
    </submittedName>
</protein>
<reference evidence="1 2" key="1">
    <citation type="journal article" date="2020" name="Nature">
        <title>Six reference-quality genomes reveal evolution of bat adaptations.</title>
        <authorList>
            <person name="Jebb D."/>
            <person name="Huang Z."/>
            <person name="Pippel M."/>
            <person name="Hughes G.M."/>
            <person name="Lavrichenko K."/>
            <person name="Devanna P."/>
            <person name="Winkler S."/>
            <person name="Jermiin L.S."/>
            <person name="Skirmuntt E.C."/>
            <person name="Katzourakis A."/>
            <person name="Burkitt-Gray L."/>
            <person name="Ray D.A."/>
            <person name="Sullivan K.A.M."/>
            <person name="Roscito J.G."/>
            <person name="Kirilenko B.M."/>
            <person name="Davalos L.M."/>
            <person name="Corthals A.P."/>
            <person name="Power M.L."/>
            <person name="Jones G."/>
            <person name="Ransome R.D."/>
            <person name="Dechmann D.K.N."/>
            <person name="Locatelli A.G."/>
            <person name="Puechmaille S.J."/>
            <person name="Fedrigo O."/>
            <person name="Jarvis E.D."/>
            <person name="Hiller M."/>
            <person name="Vernes S.C."/>
            <person name="Myers E.W."/>
            <person name="Teeling E.C."/>
        </authorList>
    </citation>
    <scope>NUCLEOTIDE SEQUENCE [LARGE SCALE GENOMIC DNA]</scope>
    <source>
        <strain evidence="1">MPipKuh1</strain>
        <tissue evidence="1">Flight muscle</tissue>
    </source>
</reference>
<dbReference type="EMBL" id="JACAGB010000011">
    <property type="protein sequence ID" value="KAF6335378.1"/>
    <property type="molecule type" value="Genomic_DNA"/>
</dbReference>
<dbReference type="Proteomes" id="UP000558488">
    <property type="component" value="Unassembled WGS sequence"/>
</dbReference>
<gene>
    <name evidence="1" type="ORF">mPipKuh1_008061</name>
</gene>
<sequence length="132" mass="14618">MCAERWAGWFRHFQKYTRCPKPPNQPHINMTHSCQQHPILPFFRGPLVLPITDGATENTRVCLWPVLCPPSRLLREEKGEAGVIAVGPAAGLPAVQETFMSARGHAWCPILATEEGQGQSCLLRGCFVQGVI</sequence>
<organism evidence="1 2">
    <name type="scientific">Pipistrellus kuhlii</name>
    <name type="common">Kuhl's pipistrelle</name>
    <dbReference type="NCBI Taxonomy" id="59472"/>
    <lineage>
        <taxon>Eukaryota</taxon>
        <taxon>Metazoa</taxon>
        <taxon>Chordata</taxon>
        <taxon>Craniata</taxon>
        <taxon>Vertebrata</taxon>
        <taxon>Euteleostomi</taxon>
        <taxon>Mammalia</taxon>
        <taxon>Eutheria</taxon>
        <taxon>Laurasiatheria</taxon>
        <taxon>Chiroptera</taxon>
        <taxon>Yangochiroptera</taxon>
        <taxon>Vespertilionidae</taxon>
        <taxon>Pipistrellus</taxon>
    </lineage>
</organism>
<evidence type="ECO:0000313" key="1">
    <source>
        <dbReference type="EMBL" id="KAF6335378.1"/>
    </source>
</evidence>
<keyword evidence="2" id="KW-1185">Reference proteome</keyword>
<comment type="caution">
    <text evidence="1">The sequence shown here is derived from an EMBL/GenBank/DDBJ whole genome shotgun (WGS) entry which is preliminary data.</text>
</comment>
<dbReference type="AlphaFoldDB" id="A0A7J7WDT5"/>
<proteinExistence type="predicted"/>